<feature type="domain" description="DUS-like FMN-binding" evidence="10">
    <location>
        <begin position="13"/>
        <end position="307"/>
    </location>
</feature>
<dbReference type="RefSeq" id="WP_066766664.1">
    <property type="nucleotide sequence ID" value="NZ_CP013244.1"/>
</dbReference>
<dbReference type="InterPro" id="IPR035587">
    <property type="entry name" value="DUS-like_FMN-bd"/>
</dbReference>
<comment type="similarity">
    <text evidence="7">Belongs to the dus family.</text>
</comment>
<reference evidence="11 12" key="1">
    <citation type="submission" date="2015-11" db="EMBL/GenBank/DDBJ databases">
        <title>Whole-Genome Sequence of Candidatus Oderbacter manganicum from the National Park Lower Oder Valley, Germany.</title>
        <authorList>
            <person name="Braun B."/>
            <person name="Liere K."/>
            <person name="Szewzyk U."/>
        </authorList>
    </citation>
    <scope>NUCLEOTIDE SEQUENCE [LARGE SCALE GENOMIC DNA]</scope>
    <source>
        <strain evidence="11 12">OTSz_A_272</strain>
    </source>
</reference>
<evidence type="ECO:0000259" key="10">
    <source>
        <dbReference type="Pfam" id="PF01207"/>
    </source>
</evidence>
<evidence type="ECO:0000256" key="5">
    <source>
        <dbReference type="ARBA" id="ARBA00022857"/>
    </source>
</evidence>
<dbReference type="GO" id="GO:0017150">
    <property type="term" value="F:tRNA dihydrouridine synthase activity"/>
    <property type="evidence" value="ECO:0007669"/>
    <property type="project" value="InterPro"/>
</dbReference>
<evidence type="ECO:0000256" key="3">
    <source>
        <dbReference type="ARBA" id="ARBA00022643"/>
    </source>
</evidence>
<evidence type="ECO:0000256" key="4">
    <source>
        <dbReference type="ARBA" id="ARBA00022694"/>
    </source>
</evidence>
<evidence type="ECO:0000256" key="6">
    <source>
        <dbReference type="ARBA" id="ARBA00023002"/>
    </source>
</evidence>
<feature type="binding site" evidence="9">
    <location>
        <begin position="15"/>
        <end position="17"/>
    </location>
    <ligand>
        <name>FMN</name>
        <dbReference type="ChEBI" id="CHEBI:58210"/>
    </ligand>
</feature>
<evidence type="ECO:0000256" key="7">
    <source>
        <dbReference type="PIRNR" id="PIRNR006621"/>
    </source>
</evidence>
<name>A0A1B1AD71_9PROT</name>
<accession>A0A1B1AD71</accession>
<proteinExistence type="inferred from homology"/>
<dbReference type="InParanoid" id="A0A1B1AD71"/>
<dbReference type="Pfam" id="PF01207">
    <property type="entry name" value="Dus"/>
    <property type="match status" value="1"/>
</dbReference>
<feature type="binding site" evidence="9">
    <location>
        <position position="138"/>
    </location>
    <ligand>
        <name>FMN</name>
        <dbReference type="ChEBI" id="CHEBI:58210"/>
    </ligand>
</feature>
<organism evidence="11 12">
    <name type="scientific">Candidatus Viadribacter manganicus</name>
    <dbReference type="NCBI Taxonomy" id="1759059"/>
    <lineage>
        <taxon>Bacteria</taxon>
        <taxon>Pseudomonadati</taxon>
        <taxon>Pseudomonadota</taxon>
        <taxon>Alphaproteobacteria</taxon>
        <taxon>Hyphomonadales</taxon>
        <taxon>Hyphomonadaceae</taxon>
        <taxon>Candidatus Viadribacter</taxon>
    </lineage>
</organism>
<dbReference type="EC" id="1.3.1.-" evidence="7"/>
<dbReference type="InterPro" id="IPR018517">
    <property type="entry name" value="tRNA_hU_synthase_CS"/>
</dbReference>
<dbReference type="FunCoup" id="A0A1B1AD71">
    <property type="interactions" value="509"/>
</dbReference>
<dbReference type="InterPro" id="IPR013785">
    <property type="entry name" value="Aldolase_TIM"/>
</dbReference>
<keyword evidence="9" id="KW-0547">Nucleotide-binding</keyword>
<dbReference type="PANTHER" id="PTHR45846">
    <property type="entry name" value="TRNA-DIHYDROURIDINE(47) SYNTHASE [NAD(P)(+)]-LIKE"/>
    <property type="match status" value="1"/>
</dbReference>
<dbReference type="EMBL" id="CP013244">
    <property type="protein sequence ID" value="ANP44503.1"/>
    <property type="molecule type" value="Genomic_DNA"/>
</dbReference>
<keyword evidence="3 7" id="KW-0288">FMN</keyword>
<dbReference type="NCBIfam" id="TIGR00737">
    <property type="entry name" value="nifR3_yhdG"/>
    <property type="match status" value="1"/>
</dbReference>
<dbReference type="PROSITE" id="PS01136">
    <property type="entry name" value="UPF0034"/>
    <property type="match status" value="1"/>
</dbReference>
<keyword evidence="4 7" id="KW-0819">tRNA processing</keyword>
<keyword evidence="12" id="KW-1185">Reference proteome</keyword>
<dbReference type="InterPro" id="IPR001269">
    <property type="entry name" value="DUS_fam"/>
</dbReference>
<protein>
    <recommendedName>
        <fullName evidence="7">tRNA-dihydrouridine synthase</fullName>
        <ecNumber evidence="7">1.3.1.-</ecNumber>
    </recommendedName>
</protein>
<feature type="binding site" evidence="9">
    <location>
        <position position="168"/>
    </location>
    <ligand>
        <name>FMN</name>
        <dbReference type="ChEBI" id="CHEBI:58210"/>
    </ligand>
</feature>
<evidence type="ECO:0000256" key="1">
    <source>
        <dbReference type="ARBA" id="ARBA00001917"/>
    </source>
</evidence>
<dbReference type="KEGG" id="cbot:ATE48_00480"/>
<dbReference type="PIRSF" id="PIRSF006621">
    <property type="entry name" value="Dus"/>
    <property type="match status" value="1"/>
</dbReference>
<evidence type="ECO:0000313" key="11">
    <source>
        <dbReference type="EMBL" id="ANP44503.1"/>
    </source>
</evidence>
<feature type="binding site" evidence="9">
    <location>
        <begin position="223"/>
        <end position="224"/>
    </location>
    <ligand>
        <name>FMN</name>
        <dbReference type="ChEBI" id="CHEBI:58210"/>
    </ligand>
</feature>
<dbReference type="PANTHER" id="PTHR45846:SF1">
    <property type="entry name" value="TRNA-DIHYDROURIDINE(47) SYNTHASE [NAD(P)(+)]-LIKE"/>
    <property type="match status" value="1"/>
</dbReference>
<dbReference type="AlphaFoldDB" id="A0A1B1AD71"/>
<keyword evidence="6 7" id="KW-0560">Oxidoreductase</keyword>
<dbReference type="CDD" id="cd02801">
    <property type="entry name" value="DUS_like_FMN"/>
    <property type="match status" value="1"/>
</dbReference>
<feature type="binding site" evidence="9">
    <location>
        <position position="69"/>
    </location>
    <ligand>
        <name>FMN</name>
        <dbReference type="ChEBI" id="CHEBI:58210"/>
    </ligand>
</feature>
<feature type="active site" description="Proton donor" evidence="8">
    <location>
        <position position="99"/>
    </location>
</feature>
<dbReference type="STRING" id="1759059.ATE48_00480"/>
<comment type="function">
    <text evidence="7">Catalyzes the synthesis of 5,6-dihydrouridine (D), a modified base found in the D-loop of most tRNAs, via the reduction of the C5-C6 double bond in target uridines.</text>
</comment>
<evidence type="ECO:0000256" key="2">
    <source>
        <dbReference type="ARBA" id="ARBA00022630"/>
    </source>
</evidence>
<keyword evidence="5" id="KW-0521">NADP</keyword>
<evidence type="ECO:0000313" key="12">
    <source>
        <dbReference type="Proteomes" id="UP000092498"/>
    </source>
</evidence>
<dbReference type="SUPFAM" id="SSF51395">
    <property type="entry name" value="FMN-linked oxidoreductases"/>
    <property type="match status" value="1"/>
</dbReference>
<dbReference type="Proteomes" id="UP000092498">
    <property type="component" value="Chromosome"/>
</dbReference>
<dbReference type="GO" id="GO:0003723">
    <property type="term" value="F:RNA binding"/>
    <property type="evidence" value="ECO:0007669"/>
    <property type="project" value="TreeGrafter"/>
</dbReference>
<dbReference type="InterPro" id="IPR004652">
    <property type="entry name" value="DusB-like"/>
</dbReference>
<dbReference type="GO" id="GO:0050660">
    <property type="term" value="F:flavin adenine dinucleotide binding"/>
    <property type="evidence" value="ECO:0007669"/>
    <property type="project" value="InterPro"/>
</dbReference>
<gene>
    <name evidence="11" type="ORF">ATE48_00480</name>
</gene>
<sequence length="327" mass="35108">MFDLNEKPPLVSLAPMAGVTDIPFRRQVKAFGGQYCVSEMIASDQLARARIDMVRRAAGAGVIAPLVIQLAGRDPQWMAEGARLAEAAGADVIDINMGCPSKSVTSGLCGSALMREPEHAMRLVEATVAATALPVTLKMRLGWDEHSLNAPALAKRAEDAGVRMLTIHGRTRSQFFRGAASWSAIKPVVDAVRIPVIANGDIATAADARRALDVSGATGVMIGRAAQGKPWLTAEIERALKVGGEICPPPRARLLQSLLTLCDDTLDFYDGPLGVRVVRKHIAWMIDAEFGAQAREVRKAICTLDDPRRVQEALIRLFDDGLDRAAA</sequence>
<dbReference type="Gene3D" id="3.20.20.70">
    <property type="entry name" value="Aldolase class I"/>
    <property type="match status" value="1"/>
</dbReference>
<evidence type="ECO:0000256" key="8">
    <source>
        <dbReference type="PIRSR" id="PIRSR006621-1"/>
    </source>
</evidence>
<keyword evidence="2 7" id="KW-0285">Flavoprotein</keyword>
<comment type="cofactor">
    <cofactor evidence="1 7 9">
        <name>FMN</name>
        <dbReference type="ChEBI" id="CHEBI:58210"/>
    </cofactor>
</comment>
<evidence type="ECO:0000256" key="9">
    <source>
        <dbReference type="PIRSR" id="PIRSR006621-2"/>
    </source>
</evidence>